<dbReference type="InterPro" id="IPR016024">
    <property type="entry name" value="ARM-type_fold"/>
</dbReference>
<proteinExistence type="predicted"/>
<evidence type="ECO:0000256" key="2">
    <source>
        <dbReference type="SAM" id="Phobius"/>
    </source>
</evidence>
<dbReference type="Gene3D" id="1.25.10.10">
    <property type="entry name" value="Leucine-rich Repeat Variant"/>
    <property type="match status" value="1"/>
</dbReference>
<dbReference type="KEGG" id="vin:AKJ08_2216"/>
<organism evidence="3 4">
    <name type="scientific">Vulgatibacter incomptus</name>
    <dbReference type="NCBI Taxonomy" id="1391653"/>
    <lineage>
        <taxon>Bacteria</taxon>
        <taxon>Pseudomonadati</taxon>
        <taxon>Myxococcota</taxon>
        <taxon>Myxococcia</taxon>
        <taxon>Myxococcales</taxon>
        <taxon>Cystobacterineae</taxon>
        <taxon>Vulgatibacteraceae</taxon>
        <taxon>Vulgatibacter</taxon>
    </lineage>
</organism>
<dbReference type="AlphaFoldDB" id="A0A0K1PFD7"/>
<reference evidence="3 4" key="1">
    <citation type="submission" date="2015-08" db="EMBL/GenBank/DDBJ databases">
        <authorList>
            <person name="Babu N.S."/>
            <person name="Beckwith C.J."/>
            <person name="Beseler K.G."/>
            <person name="Brison A."/>
            <person name="Carone J.V."/>
            <person name="Caskin T.P."/>
            <person name="Diamond M."/>
            <person name="Durham M.E."/>
            <person name="Foxe J.M."/>
            <person name="Go M."/>
            <person name="Henderson B.A."/>
            <person name="Jones I.B."/>
            <person name="McGettigan J.A."/>
            <person name="Micheletti S.J."/>
            <person name="Nasrallah M.E."/>
            <person name="Ortiz D."/>
            <person name="Piller C.R."/>
            <person name="Privatt S.R."/>
            <person name="Schneider S.L."/>
            <person name="Sharp S."/>
            <person name="Smith T.C."/>
            <person name="Stanton J.D."/>
            <person name="Ullery H.E."/>
            <person name="Wilson R.J."/>
            <person name="Serrano M.G."/>
            <person name="Buck G."/>
            <person name="Lee V."/>
            <person name="Wang Y."/>
            <person name="Carvalho R."/>
            <person name="Voegtly L."/>
            <person name="Shi R."/>
            <person name="Duckworth R."/>
            <person name="Johnson A."/>
            <person name="Loviza R."/>
            <person name="Walstead R."/>
            <person name="Shah Z."/>
            <person name="Kiflezghi M."/>
            <person name="Wade K."/>
            <person name="Ball S.L."/>
            <person name="Bradley K.W."/>
            <person name="Asai D.J."/>
            <person name="Bowman C.A."/>
            <person name="Russell D.A."/>
            <person name="Pope W.H."/>
            <person name="Jacobs-Sera D."/>
            <person name="Hendrix R.W."/>
            <person name="Hatfull G.F."/>
        </authorList>
    </citation>
    <scope>NUCLEOTIDE SEQUENCE [LARGE SCALE GENOMIC DNA]</scope>
    <source>
        <strain evidence="3 4">DSM 27710</strain>
    </source>
</reference>
<dbReference type="EMBL" id="CP012332">
    <property type="protein sequence ID" value="AKU91829.1"/>
    <property type="molecule type" value="Genomic_DNA"/>
</dbReference>
<accession>A0A0K1PFD7</accession>
<keyword evidence="2" id="KW-0812">Transmembrane</keyword>
<sequence>MFAFEVAVIATAFWLHAFQALSYGSLRAILIGGVVLAGAIVAGIATGIVAYVAWSSASDARRRSAISAWTERWREALDSGSPAAMVGPLPPAGFEAWLRLREADRPDDGVLAGLGRERGIGEGLLRRLGKKGRAARLGALDDLARARLPDALEPILAASHSTDPAVRHAALRAASRTLARVPGDLAERFSNRFAEALVDADLPPTLIAEVLLLADGAAPAIVASLLHQPGLSKEHLRAALMAARSLSSAPLADAIAGLAKHDEPEVRSAALQALAARVEVTEDCLDSIRESLEDDRPFLRVHATRAAVHLPDSQMFDALWARLGDSSWWVRVAAAETLRSLGAAGNACLERASRTHPDRFAREMAGSVDLQRWKVA</sequence>
<dbReference type="InterPro" id="IPR000357">
    <property type="entry name" value="HEAT"/>
</dbReference>
<dbReference type="PATRIC" id="fig|1391653.3.peg.2315"/>
<dbReference type="SUPFAM" id="SSF48371">
    <property type="entry name" value="ARM repeat"/>
    <property type="match status" value="1"/>
</dbReference>
<evidence type="ECO:0000313" key="4">
    <source>
        <dbReference type="Proteomes" id="UP000055590"/>
    </source>
</evidence>
<dbReference type="STRING" id="1391653.AKJ08_2216"/>
<feature type="transmembrane region" description="Helical" evidence="2">
    <location>
        <begin position="30"/>
        <end position="54"/>
    </location>
</feature>
<keyword evidence="4" id="KW-1185">Reference proteome</keyword>
<dbReference type="Proteomes" id="UP000055590">
    <property type="component" value="Chromosome"/>
</dbReference>
<gene>
    <name evidence="3" type="ORF">AKJ08_2216</name>
</gene>
<dbReference type="InterPro" id="IPR011989">
    <property type="entry name" value="ARM-like"/>
</dbReference>
<evidence type="ECO:0000256" key="1">
    <source>
        <dbReference type="ARBA" id="ARBA00022737"/>
    </source>
</evidence>
<evidence type="ECO:0008006" key="5">
    <source>
        <dbReference type="Google" id="ProtNLM"/>
    </source>
</evidence>
<evidence type="ECO:0000313" key="3">
    <source>
        <dbReference type="EMBL" id="AKU91829.1"/>
    </source>
</evidence>
<dbReference type="RefSeq" id="WP_169788806.1">
    <property type="nucleotide sequence ID" value="NZ_CP012332.1"/>
</dbReference>
<keyword evidence="1" id="KW-0677">Repeat</keyword>
<protein>
    <recommendedName>
        <fullName evidence="5">HEAT repeat protein</fullName>
    </recommendedName>
</protein>
<keyword evidence="2" id="KW-0472">Membrane</keyword>
<dbReference type="Pfam" id="PF02985">
    <property type="entry name" value="HEAT"/>
    <property type="match status" value="1"/>
</dbReference>
<keyword evidence="2" id="KW-1133">Transmembrane helix</keyword>
<name>A0A0K1PFD7_9BACT</name>